<dbReference type="AlphaFoldDB" id="A0A1H3GJK6"/>
<sequence>MRTLVFDVAGEYGLFKKPYSPMSPVSYPLPPPPAVLGMLGALLGIDKDAYHQYFGWERVRVAVALGAPVRTFRAALNLLQTKDGTDGYFRPRAGQNTHTQVPCVFLREPRFRLFVAGLDSRVADALTEALQAGQSHYTVTLGLANCLADLTWVGDGERQTLAAGEYAVNTAVALVDGVSVHYEAGRRYQRLRLPAVMDAERVVHRYQEIVLAEDGEPIRVTVPHGVLQHVGSDCVAFL</sequence>
<dbReference type="GO" id="GO:0043571">
    <property type="term" value="P:maintenance of CRISPR repeat elements"/>
    <property type="evidence" value="ECO:0007669"/>
    <property type="project" value="InterPro"/>
</dbReference>
<gene>
    <name evidence="2" type="ORF">SAMN05421644_1252</name>
</gene>
<dbReference type="EMBL" id="FNOW01000025">
    <property type="protein sequence ID" value="SDY02694.1"/>
    <property type="molecule type" value="Genomic_DNA"/>
</dbReference>
<organism evidence="2 3">
    <name type="scientific">Allochromatium warmingii</name>
    <name type="common">Chromatium warmingii</name>
    <dbReference type="NCBI Taxonomy" id="61595"/>
    <lineage>
        <taxon>Bacteria</taxon>
        <taxon>Pseudomonadati</taxon>
        <taxon>Pseudomonadota</taxon>
        <taxon>Gammaproteobacteria</taxon>
        <taxon>Chromatiales</taxon>
        <taxon>Chromatiaceae</taxon>
        <taxon>Allochromatium</taxon>
    </lineage>
</organism>
<dbReference type="OrthoDB" id="1805474at2"/>
<dbReference type="Proteomes" id="UP000198672">
    <property type="component" value="Unassembled WGS sequence"/>
</dbReference>
<evidence type="ECO:0000313" key="3">
    <source>
        <dbReference type="Proteomes" id="UP000198672"/>
    </source>
</evidence>
<dbReference type="Gene3D" id="3.30.70.2660">
    <property type="match status" value="1"/>
</dbReference>
<dbReference type="Pfam" id="PF09704">
    <property type="entry name" value="Cas_Cas5d"/>
    <property type="match status" value="1"/>
</dbReference>
<evidence type="ECO:0000313" key="2">
    <source>
        <dbReference type="EMBL" id="SDY02694.1"/>
    </source>
</evidence>
<keyword evidence="1" id="KW-0051">Antiviral defense</keyword>
<proteinExistence type="predicted"/>
<dbReference type="InterPro" id="IPR013422">
    <property type="entry name" value="CRISPR-assoc_prot_Cas5_N"/>
</dbReference>
<dbReference type="NCBIfam" id="TIGR02593">
    <property type="entry name" value="CRISPR_cas5"/>
    <property type="match status" value="1"/>
</dbReference>
<protein>
    <submittedName>
        <fullName evidence="2">CRISPR-associated protein Cas5h</fullName>
    </submittedName>
</protein>
<name>A0A1H3GJK6_ALLWA</name>
<reference evidence="3" key="1">
    <citation type="submission" date="2016-10" db="EMBL/GenBank/DDBJ databases">
        <authorList>
            <person name="Varghese N."/>
            <person name="Submissions S."/>
        </authorList>
    </citation>
    <scope>NUCLEOTIDE SEQUENCE [LARGE SCALE GENOMIC DNA]</scope>
    <source>
        <strain evidence="3">DSM 173</strain>
    </source>
</reference>
<dbReference type="InterPro" id="IPR013421">
    <property type="entry name" value="CRISPR-assoc_prot_Cas5_HALMA"/>
</dbReference>
<dbReference type="RefSeq" id="WP_091333942.1">
    <property type="nucleotide sequence ID" value="NZ_FNOW01000025.1"/>
</dbReference>
<dbReference type="GO" id="GO:0051607">
    <property type="term" value="P:defense response to virus"/>
    <property type="evidence" value="ECO:0007669"/>
    <property type="project" value="UniProtKB-KW"/>
</dbReference>
<dbReference type="InterPro" id="IPR021124">
    <property type="entry name" value="CRISPR-assoc_prot_Cas5"/>
</dbReference>
<accession>A0A1H3GJK6</accession>
<dbReference type="NCBIfam" id="TIGR02592">
    <property type="entry name" value="cas_Cas5h"/>
    <property type="match status" value="1"/>
</dbReference>
<dbReference type="STRING" id="61595.SAMN05421644_1252"/>
<evidence type="ECO:0000256" key="1">
    <source>
        <dbReference type="ARBA" id="ARBA00023118"/>
    </source>
</evidence>
<keyword evidence="3" id="KW-1185">Reference proteome</keyword>